<sequence>MCSTQKAGLFFWIRQVRSAFSWRTQQIAAVLLKTFSISVVDSSSFTDPHYALDNFKLDDEFIVTIVDKVPVTNQTEINSKTLTICGNRFDSELSTNNAFSVGFEVKFRSTESVHLVETKASAKNSTFEGIVTVSLKEFPSLRVYFVVGS</sequence>
<accession>A0ABQ9XEQ7</accession>
<proteinExistence type="predicted"/>
<evidence type="ECO:0000313" key="2">
    <source>
        <dbReference type="Proteomes" id="UP001281761"/>
    </source>
</evidence>
<gene>
    <name evidence="1" type="ORF">BLNAU_15366</name>
</gene>
<dbReference type="Proteomes" id="UP001281761">
    <property type="component" value="Unassembled WGS sequence"/>
</dbReference>
<keyword evidence="2" id="KW-1185">Reference proteome</keyword>
<protein>
    <recommendedName>
        <fullName evidence="3">IPT/TIG domain-containing protein</fullName>
    </recommendedName>
</protein>
<dbReference type="EMBL" id="JARBJD010000151">
    <property type="protein sequence ID" value="KAK2949695.1"/>
    <property type="molecule type" value="Genomic_DNA"/>
</dbReference>
<organism evidence="1 2">
    <name type="scientific">Blattamonas nauphoetae</name>
    <dbReference type="NCBI Taxonomy" id="2049346"/>
    <lineage>
        <taxon>Eukaryota</taxon>
        <taxon>Metamonada</taxon>
        <taxon>Preaxostyla</taxon>
        <taxon>Oxymonadida</taxon>
        <taxon>Blattamonas</taxon>
    </lineage>
</organism>
<name>A0ABQ9XEQ7_9EUKA</name>
<reference evidence="1 2" key="1">
    <citation type="journal article" date="2022" name="bioRxiv">
        <title>Genomics of Preaxostyla Flagellates Illuminates Evolutionary Transitions and the Path Towards Mitochondrial Loss.</title>
        <authorList>
            <person name="Novak L.V.F."/>
            <person name="Treitli S.C."/>
            <person name="Pyrih J."/>
            <person name="Halakuc P."/>
            <person name="Pipaliya S.V."/>
            <person name="Vacek V."/>
            <person name="Brzon O."/>
            <person name="Soukal P."/>
            <person name="Eme L."/>
            <person name="Dacks J.B."/>
            <person name="Karnkowska A."/>
            <person name="Elias M."/>
            <person name="Hampl V."/>
        </authorList>
    </citation>
    <scope>NUCLEOTIDE SEQUENCE [LARGE SCALE GENOMIC DNA]</scope>
    <source>
        <strain evidence="1">NAU3</strain>
        <tissue evidence="1">Gut</tissue>
    </source>
</reference>
<evidence type="ECO:0000313" key="1">
    <source>
        <dbReference type="EMBL" id="KAK2949695.1"/>
    </source>
</evidence>
<comment type="caution">
    <text evidence="1">The sequence shown here is derived from an EMBL/GenBank/DDBJ whole genome shotgun (WGS) entry which is preliminary data.</text>
</comment>
<evidence type="ECO:0008006" key="3">
    <source>
        <dbReference type="Google" id="ProtNLM"/>
    </source>
</evidence>